<reference evidence="1" key="1">
    <citation type="submission" date="2020-05" db="EMBL/GenBank/DDBJ databases">
        <authorList>
            <person name="Chiriac C."/>
            <person name="Salcher M."/>
            <person name="Ghai R."/>
            <person name="Kavagutti S V."/>
        </authorList>
    </citation>
    <scope>NUCLEOTIDE SEQUENCE</scope>
</reference>
<proteinExistence type="predicted"/>
<sequence>MNKKVIAFLSVFTLFLSTPLIPANAVAKAGAKCAKAGNTEVVKGKSYTCIKSGKKLVWDKGVSTATSKSGSPSKAEVVIDFYKTYSTDNGYYDNFVGPQARDPKLPSEWLEVQKSFEQIRPALGPVRIAKYNLGNARPVTSFQPSKEFTQIDLCKISIANDRNGLSHYPNSYRSQRKHPGPNSIIQLIPIYAEDTAKPINSPSQDYLKYLNLIKEWIDYSSDFGSNAQIRIPTEYIKFPNKVEPYKLIHPVNWDTPGHVRFNQDVISTVDPVIDFSGAHIGIVVAPPGTEASIMQQAALGSFKTSEGLVVSASSQFATLAANMKQASYAGLGEPFWWIHELYHVGYGFDDRYGDSKNNISGEYGMGWWTLMTPFGGDLSVWEKWLIGFVQDSQIQCVSNPSSSNHWIAPASVKTQESKAVVVPISATKVVVAETIRPAGLHYKVAQQYQGVLVYEIDLTKTEHGMGMKLSLPTNRNVNNRSAFFMADASLRKGDSTTSNGVTFTILESGSFGDVIKISKN</sequence>
<dbReference type="EMBL" id="CAEZSS010000112">
    <property type="protein sequence ID" value="CAB4548002.1"/>
    <property type="molecule type" value="Genomic_DNA"/>
</dbReference>
<name>A0A6J6C9F5_9ZZZZ</name>
<evidence type="ECO:0000313" key="1">
    <source>
        <dbReference type="EMBL" id="CAB4548002.1"/>
    </source>
</evidence>
<accession>A0A6J6C9F5</accession>
<dbReference type="AlphaFoldDB" id="A0A6J6C9F5"/>
<protein>
    <submittedName>
        <fullName evidence="1">Unannotated protein</fullName>
    </submittedName>
</protein>
<organism evidence="1">
    <name type="scientific">freshwater metagenome</name>
    <dbReference type="NCBI Taxonomy" id="449393"/>
    <lineage>
        <taxon>unclassified sequences</taxon>
        <taxon>metagenomes</taxon>
        <taxon>ecological metagenomes</taxon>
    </lineage>
</organism>
<gene>
    <name evidence="1" type="ORF">UFOPK1505_00626</name>
</gene>